<dbReference type="OrthoDB" id="5782548at2759"/>
<protein>
    <submittedName>
        <fullName evidence="3">ShKT domain-containing protein</fullName>
    </submittedName>
</protein>
<keyword evidence="2" id="KW-1185">Reference proteome</keyword>
<organism evidence="3">
    <name type="scientific">Enterobius vermicularis</name>
    <name type="common">Human pinworm</name>
    <dbReference type="NCBI Taxonomy" id="51028"/>
    <lineage>
        <taxon>Eukaryota</taxon>
        <taxon>Metazoa</taxon>
        <taxon>Ecdysozoa</taxon>
        <taxon>Nematoda</taxon>
        <taxon>Chromadorea</taxon>
        <taxon>Rhabditida</taxon>
        <taxon>Spirurina</taxon>
        <taxon>Oxyuridomorpha</taxon>
        <taxon>Oxyuroidea</taxon>
        <taxon>Oxyuridae</taxon>
        <taxon>Enterobius</taxon>
    </lineage>
</organism>
<dbReference type="WBParaSite" id="EVEC_0000461401-mRNA-1">
    <property type="protein sequence ID" value="EVEC_0000461401-mRNA-1"/>
    <property type="gene ID" value="EVEC_0000461401"/>
</dbReference>
<dbReference type="PANTHER" id="PTHR35017:SF3">
    <property type="entry name" value="SHKT DOMAIN-CONTAINING PROTEIN"/>
    <property type="match status" value="1"/>
</dbReference>
<dbReference type="EMBL" id="UXUI01007824">
    <property type="protein sequence ID" value="VDD89571.1"/>
    <property type="molecule type" value="Genomic_DNA"/>
</dbReference>
<dbReference type="PANTHER" id="PTHR35017">
    <property type="entry name" value="PROTEIN CBG16223-RELATED"/>
    <property type="match status" value="1"/>
</dbReference>
<reference evidence="1 2" key="2">
    <citation type="submission" date="2018-10" db="EMBL/GenBank/DDBJ databases">
        <authorList>
            <consortium name="Pathogen Informatics"/>
        </authorList>
    </citation>
    <scope>NUCLEOTIDE SEQUENCE [LARGE SCALE GENOMIC DNA]</scope>
</reference>
<dbReference type="AlphaFoldDB" id="A0A0N4V3I4"/>
<gene>
    <name evidence="1" type="ORF">EVEC_LOCUS4322</name>
</gene>
<dbReference type="Proteomes" id="UP000274131">
    <property type="component" value="Unassembled WGS sequence"/>
</dbReference>
<evidence type="ECO:0000313" key="1">
    <source>
        <dbReference type="EMBL" id="VDD89571.1"/>
    </source>
</evidence>
<proteinExistence type="predicted"/>
<name>A0A0N4V3I4_ENTVE</name>
<evidence type="ECO:0000313" key="2">
    <source>
        <dbReference type="Proteomes" id="UP000274131"/>
    </source>
</evidence>
<evidence type="ECO:0000313" key="3">
    <source>
        <dbReference type="WBParaSite" id="EVEC_0000461401-mRNA-1"/>
    </source>
</evidence>
<reference evidence="3" key="1">
    <citation type="submission" date="2017-02" db="UniProtKB">
        <authorList>
            <consortium name="WormBaseParasite"/>
        </authorList>
    </citation>
    <scope>IDENTIFICATION</scope>
</reference>
<accession>A0A0N4V3I4</accession>
<sequence>MLGATTCQRLLRNNEHYFAERCNKNAEFRLIQCCTTCNKFGRAMAYDLIARSLVSEQCFDRYGKHFCSRYVNSTDVWSPMYWSCEGQNPHIAFRSCRESCGFCDFKVVHYTIDNALKACRIDRDIWRRRYAFGSSRRYRYPKIY</sequence>